<comment type="caution">
    <text evidence="1">The sequence shown here is derived from an EMBL/GenBank/DDBJ whole genome shotgun (WGS) entry which is preliminary data.</text>
</comment>
<gene>
    <name evidence="1" type="ORF">ENW00_09340</name>
</gene>
<name>A0A7C3RN82_DICTH</name>
<evidence type="ECO:0000313" key="1">
    <source>
        <dbReference type="EMBL" id="HFX14324.1"/>
    </source>
</evidence>
<dbReference type="AlphaFoldDB" id="A0A7C3RN82"/>
<accession>A0A7C3RN82</accession>
<protein>
    <submittedName>
        <fullName evidence="1">Uncharacterized protein</fullName>
    </submittedName>
</protein>
<reference evidence="1" key="1">
    <citation type="journal article" date="2020" name="mSystems">
        <title>Genome- and Community-Level Interaction Insights into Carbon Utilization and Element Cycling Functions of Hydrothermarchaeota in Hydrothermal Sediment.</title>
        <authorList>
            <person name="Zhou Z."/>
            <person name="Liu Y."/>
            <person name="Xu W."/>
            <person name="Pan J."/>
            <person name="Luo Z.H."/>
            <person name="Li M."/>
        </authorList>
    </citation>
    <scope>NUCLEOTIDE SEQUENCE [LARGE SCALE GENOMIC DNA]</scope>
    <source>
        <strain evidence="1">SpSt-81</strain>
    </source>
</reference>
<organism evidence="1">
    <name type="scientific">Dictyoglomus thermophilum</name>
    <dbReference type="NCBI Taxonomy" id="14"/>
    <lineage>
        <taxon>Bacteria</taxon>
        <taxon>Pseudomonadati</taxon>
        <taxon>Dictyoglomota</taxon>
        <taxon>Dictyoglomia</taxon>
        <taxon>Dictyoglomales</taxon>
        <taxon>Dictyoglomaceae</taxon>
        <taxon>Dictyoglomus</taxon>
    </lineage>
</organism>
<dbReference type="EMBL" id="DTIN01000043">
    <property type="protein sequence ID" value="HFX14324.1"/>
    <property type="molecule type" value="Genomic_DNA"/>
</dbReference>
<proteinExistence type="predicted"/>
<sequence length="349" mass="40715">MIPLIFFFVIKICYGFSFSSDAFFSFSSISLSNFISISGDGILNGDINTNLKNHMFMLYGNQMKVSFKGFEIGALFYSEYYGYINNSTLNFIKGLINNDLSVGDYDIYGEIKGYSVGGIYMKRRVDLGDFLALNFSPKLYIGLDYQNGVLKGNFSRIDEVTYSFDLLLDYIYNKNLLYTRMDNAKGKGIGYSFDFEIVFSPFENFSFYINIQDLWGKIFWFHIPYTEAKTSTDREYVDENGYIVFRPLISGYEGCKDFIQLLPLELNIGIAHKGEKDEFVMELSFKEEYKSLFIRYYYSLFSSNIEKLTQINFGRFKIMDNLSPSGFYFLFYIDNYQFFNMVYGLSFLM</sequence>